<accession>A0ACC2VLN4</accession>
<dbReference type="Proteomes" id="UP001230649">
    <property type="component" value="Unassembled WGS sequence"/>
</dbReference>
<comment type="caution">
    <text evidence="1">The sequence shown here is derived from an EMBL/GenBank/DDBJ whole genome shotgun (WGS) entry which is preliminary data.</text>
</comment>
<keyword evidence="2" id="KW-1185">Reference proteome</keyword>
<sequence length="420" mass="47088">MAGLKPPRIPPGPQPNTTVKICLYDVESFPAASSPLNANAWYQLLEGYPRNPREDIQGMIRHGARIGYELRDDLRRTSRRLERNLPMTEGGSLHVEREIAERLQKGSVLRAAEDEHVVTSPLGAVPKPAVDGVEKSRTIHHLSWSKVSKTDSSVNARIDSNAVTLHYSDIEVLLRALGEAARRDPQNLEGRYLWKVDLTDAYRHVVVEQRDARLLAYFWPTYGYPYETHPSFGGKSAPSLFNLVAEGFEWVLTSMGVSCGHYLADSLVMNVWSDASGLLGIGGHLEGNADEFAERIPARHTAKDIIFKEALAVLRCVDRWKDRMHRRLVVLNVDNQELVATLNKGSCKQRSTQAIVRRVYTLGAWHSFSFRAVWLSSASNKRGDDLSRFVTSHPTGAMDMTYDYDGVSVEWEDLSLSTGM</sequence>
<gene>
    <name evidence="1" type="ORF">QFC20_005678</name>
</gene>
<reference evidence="1" key="1">
    <citation type="submission" date="2023-04" db="EMBL/GenBank/DDBJ databases">
        <title>Draft Genome sequencing of Naganishia species isolated from polar environments using Oxford Nanopore Technology.</title>
        <authorList>
            <person name="Leo P."/>
            <person name="Venkateswaran K."/>
        </authorList>
    </citation>
    <scope>NUCLEOTIDE SEQUENCE</scope>
    <source>
        <strain evidence="1">MNA-CCFEE 5262</strain>
    </source>
</reference>
<dbReference type="EMBL" id="JASBWS010000083">
    <property type="protein sequence ID" value="KAJ9099467.1"/>
    <property type="molecule type" value="Genomic_DNA"/>
</dbReference>
<name>A0ACC2VLN4_9TREE</name>
<organism evidence="1 2">
    <name type="scientific">Naganishia adeliensis</name>
    <dbReference type="NCBI Taxonomy" id="92952"/>
    <lineage>
        <taxon>Eukaryota</taxon>
        <taxon>Fungi</taxon>
        <taxon>Dikarya</taxon>
        <taxon>Basidiomycota</taxon>
        <taxon>Agaricomycotina</taxon>
        <taxon>Tremellomycetes</taxon>
        <taxon>Filobasidiales</taxon>
        <taxon>Filobasidiaceae</taxon>
        <taxon>Naganishia</taxon>
    </lineage>
</organism>
<evidence type="ECO:0000313" key="2">
    <source>
        <dbReference type="Proteomes" id="UP001230649"/>
    </source>
</evidence>
<evidence type="ECO:0000313" key="1">
    <source>
        <dbReference type="EMBL" id="KAJ9099467.1"/>
    </source>
</evidence>
<proteinExistence type="predicted"/>
<protein>
    <submittedName>
        <fullName evidence="1">Uncharacterized protein</fullName>
    </submittedName>
</protein>